<keyword evidence="3 12" id="KW-0812">Transmembrane</keyword>
<evidence type="ECO:0000256" key="10">
    <source>
        <dbReference type="ARBA" id="ARBA00023157"/>
    </source>
</evidence>
<evidence type="ECO:0000256" key="12">
    <source>
        <dbReference type="SAM" id="Phobius"/>
    </source>
</evidence>
<dbReference type="PANTHER" id="PTHR35457:SF1">
    <property type="entry name" value="HEME A SYNTHASE"/>
    <property type="match status" value="1"/>
</dbReference>
<evidence type="ECO:0000256" key="2">
    <source>
        <dbReference type="ARBA" id="ARBA00022475"/>
    </source>
</evidence>
<keyword evidence="2" id="KW-1003">Cell membrane</keyword>
<accession>A0A401UDI5</accession>
<feature type="transmembrane region" description="Helical" evidence="12">
    <location>
        <begin position="149"/>
        <end position="170"/>
    </location>
</feature>
<evidence type="ECO:0000256" key="9">
    <source>
        <dbReference type="ARBA" id="ARBA00023136"/>
    </source>
</evidence>
<protein>
    <submittedName>
        <fullName evidence="13">Heme A synthase</fullName>
    </submittedName>
</protein>
<keyword evidence="8" id="KW-0350">Heme biosynthesis</keyword>
<feature type="transmembrane region" description="Helical" evidence="12">
    <location>
        <begin position="182"/>
        <end position="205"/>
    </location>
</feature>
<proteinExistence type="predicted"/>
<feature type="transmembrane region" description="Helical" evidence="12">
    <location>
        <begin position="286"/>
        <end position="307"/>
    </location>
</feature>
<dbReference type="GO" id="GO:0046872">
    <property type="term" value="F:metal ion binding"/>
    <property type="evidence" value="ECO:0007669"/>
    <property type="project" value="UniProtKB-KW"/>
</dbReference>
<dbReference type="InterPro" id="IPR050450">
    <property type="entry name" value="COX15/CtaA_HemeA_synthase"/>
</dbReference>
<keyword evidence="6" id="KW-0560">Oxidoreductase</keyword>
<keyword evidence="7" id="KW-0408">Iron</keyword>
<comment type="pathway">
    <text evidence="11">Porphyrin-containing compound metabolism.</text>
</comment>
<evidence type="ECO:0000256" key="11">
    <source>
        <dbReference type="ARBA" id="ARBA00023444"/>
    </source>
</evidence>
<comment type="caution">
    <text evidence="13">The sequence shown here is derived from an EMBL/GenBank/DDBJ whole genome shotgun (WGS) entry which is preliminary data.</text>
</comment>
<feature type="transmembrane region" description="Helical" evidence="12">
    <location>
        <begin position="90"/>
        <end position="108"/>
    </location>
</feature>
<dbReference type="GO" id="GO:0006784">
    <property type="term" value="P:heme A biosynthetic process"/>
    <property type="evidence" value="ECO:0007669"/>
    <property type="project" value="InterPro"/>
</dbReference>
<dbReference type="PANTHER" id="PTHR35457">
    <property type="entry name" value="HEME A SYNTHASE"/>
    <property type="match status" value="1"/>
</dbReference>
<dbReference type="GO" id="GO:0016020">
    <property type="term" value="C:membrane"/>
    <property type="evidence" value="ECO:0007669"/>
    <property type="project" value="UniProtKB-SubCell"/>
</dbReference>
<evidence type="ECO:0000256" key="6">
    <source>
        <dbReference type="ARBA" id="ARBA00023002"/>
    </source>
</evidence>
<evidence type="ECO:0000256" key="3">
    <source>
        <dbReference type="ARBA" id="ARBA00022692"/>
    </source>
</evidence>
<evidence type="ECO:0000256" key="4">
    <source>
        <dbReference type="ARBA" id="ARBA00022723"/>
    </source>
</evidence>
<reference evidence="13 14" key="1">
    <citation type="submission" date="2018-11" db="EMBL/GenBank/DDBJ databases">
        <title>Chryseotalea sanarue gen. nov., sp., nov., a member of the family Cytophagaceae, isolated from a brackish lake in Hamamatsu Japan.</title>
        <authorList>
            <person name="Maejima Y."/>
            <person name="Iino T."/>
            <person name="Muraguchi Y."/>
            <person name="Fukuda K."/>
            <person name="Ohkuma M."/>
            <person name="Moriuchi R."/>
            <person name="Dohra H."/>
            <person name="Kimbara K."/>
            <person name="Shintani M."/>
        </authorList>
    </citation>
    <scope>NUCLEOTIDE SEQUENCE [LARGE SCALE GENOMIC DNA]</scope>
    <source>
        <strain evidence="13 14">Ys</strain>
    </source>
</reference>
<keyword evidence="9 12" id="KW-0472">Membrane</keyword>
<evidence type="ECO:0000256" key="5">
    <source>
        <dbReference type="ARBA" id="ARBA00022989"/>
    </source>
</evidence>
<name>A0A401UDI5_9BACT</name>
<evidence type="ECO:0000313" key="13">
    <source>
        <dbReference type="EMBL" id="GCC52956.1"/>
    </source>
</evidence>
<dbReference type="EMBL" id="BHXQ01000006">
    <property type="protein sequence ID" value="GCC52956.1"/>
    <property type="molecule type" value="Genomic_DNA"/>
</dbReference>
<keyword evidence="14" id="KW-1185">Reference proteome</keyword>
<dbReference type="AlphaFoldDB" id="A0A401UDI5"/>
<feature type="transmembrane region" description="Helical" evidence="12">
    <location>
        <begin position="225"/>
        <end position="247"/>
    </location>
</feature>
<organism evidence="13 14">
    <name type="scientific">Chryseotalea sanaruensis</name>
    <dbReference type="NCBI Taxonomy" id="2482724"/>
    <lineage>
        <taxon>Bacteria</taxon>
        <taxon>Pseudomonadati</taxon>
        <taxon>Bacteroidota</taxon>
        <taxon>Cytophagia</taxon>
        <taxon>Cytophagales</taxon>
        <taxon>Chryseotaleaceae</taxon>
        <taxon>Chryseotalea</taxon>
    </lineage>
</organism>
<evidence type="ECO:0000256" key="1">
    <source>
        <dbReference type="ARBA" id="ARBA00004141"/>
    </source>
</evidence>
<dbReference type="InterPro" id="IPR003780">
    <property type="entry name" value="COX15/CtaA_fam"/>
</dbReference>
<keyword evidence="10" id="KW-1015">Disulfide bond</keyword>
<keyword evidence="4" id="KW-0479">Metal-binding</keyword>
<evidence type="ECO:0000313" key="14">
    <source>
        <dbReference type="Proteomes" id="UP000288227"/>
    </source>
</evidence>
<sequence length="327" mass="36476">MVGGIVRSTGSGMGCPDWPKCFGSWVPPITVEQLPENYKEVYAAHREKKNVRFANYLKKLGMEETAIKILNDKSILQEADFNVTKTWVEYINRVIGVIIGLLIFAVFVASIRFWSWDKKITIIGFATFFLVGIQGWIGSFVVSTNLTPWTVTVHMLLALVIVALLVYLYFESTKDKQIRKVPYGLSLLVLCMTLLVMQIVLGTQVREAIDVAASSLLPRSSWIEASWASFVIHRTFSWLIVIAHVVLLWKLLKSEGSKILPYSLAVLILATILSGVGMAYFDIPAFLQPVHLTVASITVGLQFLLALQLNSGRGEMLINQHVSARST</sequence>
<gene>
    <name evidence="13" type="ORF">SanaruYs_31970</name>
</gene>
<feature type="transmembrane region" description="Helical" evidence="12">
    <location>
        <begin position="259"/>
        <end position="280"/>
    </location>
</feature>
<evidence type="ECO:0000256" key="8">
    <source>
        <dbReference type="ARBA" id="ARBA00023133"/>
    </source>
</evidence>
<comment type="subcellular location">
    <subcellularLocation>
        <location evidence="1">Membrane</location>
        <topology evidence="1">Multi-pass membrane protein</topology>
    </subcellularLocation>
</comment>
<feature type="transmembrane region" description="Helical" evidence="12">
    <location>
        <begin position="120"/>
        <end position="137"/>
    </location>
</feature>
<dbReference type="Proteomes" id="UP000288227">
    <property type="component" value="Unassembled WGS sequence"/>
</dbReference>
<keyword evidence="5 12" id="KW-1133">Transmembrane helix</keyword>
<evidence type="ECO:0000256" key="7">
    <source>
        <dbReference type="ARBA" id="ARBA00023004"/>
    </source>
</evidence>
<dbReference type="GO" id="GO:0016491">
    <property type="term" value="F:oxidoreductase activity"/>
    <property type="evidence" value="ECO:0007669"/>
    <property type="project" value="UniProtKB-KW"/>
</dbReference>
<dbReference type="Pfam" id="PF02628">
    <property type="entry name" value="COX15-CtaA"/>
    <property type="match status" value="1"/>
</dbReference>